<dbReference type="Proteomes" id="UP000007800">
    <property type="component" value="Unassembled WGS sequence"/>
</dbReference>
<evidence type="ECO:0000256" key="1">
    <source>
        <dbReference type="SAM" id="MobiDB-lite"/>
    </source>
</evidence>
<keyword evidence="3" id="KW-1185">Reference proteome</keyword>
<dbReference type="InParanoid" id="C5L0V7"/>
<feature type="region of interest" description="Disordered" evidence="1">
    <location>
        <begin position="222"/>
        <end position="253"/>
    </location>
</feature>
<proteinExistence type="predicted"/>
<organism evidence="3">
    <name type="scientific">Perkinsus marinus (strain ATCC 50983 / TXsc)</name>
    <dbReference type="NCBI Taxonomy" id="423536"/>
    <lineage>
        <taxon>Eukaryota</taxon>
        <taxon>Sar</taxon>
        <taxon>Alveolata</taxon>
        <taxon>Perkinsozoa</taxon>
        <taxon>Perkinsea</taxon>
        <taxon>Perkinsida</taxon>
        <taxon>Perkinsidae</taxon>
        <taxon>Perkinsus</taxon>
    </lineage>
</organism>
<feature type="region of interest" description="Disordered" evidence="1">
    <location>
        <begin position="159"/>
        <end position="181"/>
    </location>
</feature>
<feature type="region of interest" description="Disordered" evidence="1">
    <location>
        <begin position="1"/>
        <end position="52"/>
    </location>
</feature>
<sequence>MSVSPRRKRPRVASDSETPIQDTSAPNVEFSPNSARDGSHSREDSEPERSVVTIEESVGIEAAKIPPRATPLKNVHVHDGGVVASVNSIPAEVEWLNIKEGLEEKLGNLPSQVEGNAVTFATKVNPSSRSCCVLLKPFDVDEEFFRHMKFEVHVKSCSTDPISSAQGTEPVDEGDDAPLQSSDDTRVLLTYELQTVPLYGIDLQEALGRLPAHVLRKRESRAKAQRLKRSQQSAVLTGSTGTPSKASRRIRIS</sequence>
<feature type="compositionally biased region" description="Basic and acidic residues" evidence="1">
    <location>
        <begin position="37"/>
        <end position="49"/>
    </location>
</feature>
<dbReference type="OrthoDB" id="10451941at2759"/>
<feature type="compositionally biased region" description="Polar residues" evidence="1">
    <location>
        <begin position="230"/>
        <end position="245"/>
    </location>
</feature>
<evidence type="ECO:0000313" key="2">
    <source>
        <dbReference type="EMBL" id="EER09599.1"/>
    </source>
</evidence>
<feature type="compositionally biased region" description="Polar residues" evidence="1">
    <location>
        <begin position="15"/>
        <end position="36"/>
    </location>
</feature>
<name>C5L0V7_PERM5</name>
<protein>
    <submittedName>
        <fullName evidence="2">Uncharacterized protein</fullName>
    </submittedName>
</protein>
<gene>
    <name evidence="2" type="ORF">Pmar_PMAR008738</name>
</gene>
<dbReference type="AlphaFoldDB" id="C5L0V7"/>
<reference evidence="2 3" key="1">
    <citation type="submission" date="2008-07" db="EMBL/GenBank/DDBJ databases">
        <authorList>
            <person name="El-Sayed N."/>
            <person name="Caler E."/>
            <person name="Inman J."/>
            <person name="Amedeo P."/>
            <person name="Hass B."/>
            <person name="Wortman J."/>
        </authorList>
    </citation>
    <scope>NUCLEOTIDE SEQUENCE [LARGE SCALE GENOMIC DNA]</scope>
    <source>
        <strain evidence="3">ATCC 50983 / TXsc</strain>
    </source>
</reference>
<dbReference type="GeneID" id="9052523"/>
<dbReference type="OMA" id="EVEWLNI"/>
<feature type="compositionally biased region" description="Basic residues" evidence="1">
    <location>
        <begin position="1"/>
        <end position="11"/>
    </location>
</feature>
<dbReference type="RefSeq" id="XP_002777804.1">
    <property type="nucleotide sequence ID" value="XM_002777758.1"/>
</dbReference>
<dbReference type="EMBL" id="GG678140">
    <property type="protein sequence ID" value="EER09599.1"/>
    <property type="molecule type" value="Genomic_DNA"/>
</dbReference>
<accession>C5L0V7</accession>
<evidence type="ECO:0000313" key="3">
    <source>
        <dbReference type="Proteomes" id="UP000007800"/>
    </source>
</evidence>